<reference evidence="1" key="1">
    <citation type="submission" date="2022-10" db="EMBL/GenBank/DDBJ databases">
        <title>Culturing micro-colonial fungi from biological soil crusts in the Mojave desert and describing Neophaeococcomyces mojavensis, and introducing the new genera and species Taxawa tesnikishii.</title>
        <authorList>
            <person name="Kurbessoian T."/>
            <person name="Stajich J.E."/>
        </authorList>
    </citation>
    <scope>NUCLEOTIDE SEQUENCE</scope>
    <source>
        <strain evidence="1">JES_112</strain>
    </source>
</reference>
<keyword evidence="2" id="KW-1185">Reference proteome</keyword>
<organism evidence="1 2">
    <name type="scientific">Neophaeococcomyces mojaviensis</name>
    <dbReference type="NCBI Taxonomy" id="3383035"/>
    <lineage>
        <taxon>Eukaryota</taxon>
        <taxon>Fungi</taxon>
        <taxon>Dikarya</taxon>
        <taxon>Ascomycota</taxon>
        <taxon>Pezizomycotina</taxon>
        <taxon>Eurotiomycetes</taxon>
        <taxon>Chaetothyriomycetidae</taxon>
        <taxon>Chaetothyriales</taxon>
        <taxon>Chaetothyriales incertae sedis</taxon>
        <taxon>Neophaeococcomyces</taxon>
    </lineage>
</organism>
<dbReference type="EMBL" id="JAPDRQ010000248">
    <property type="protein sequence ID" value="KAJ9651563.1"/>
    <property type="molecule type" value="Genomic_DNA"/>
</dbReference>
<name>A0ACC2ZV90_9EURO</name>
<comment type="caution">
    <text evidence="1">The sequence shown here is derived from an EMBL/GenBank/DDBJ whole genome shotgun (WGS) entry which is preliminary data.</text>
</comment>
<sequence>MPSAVAKSLSRLSRDKLIDLCVSWSKSAQCDPYLTTNRNLIEADEEDYLHEPAESRDDLKNLYTTFKQNGSFADLENVSKKDIVDRIVDGDWRRGLSYSQLASIDFAALEENDTNLRWSALKLVPLTRNSDEQAIQRPSKRRKTGHTTSKTIPQHYPQITAAEFVQQLKAHISPLVKAHYHLHRISALNLSVVRLCIVPNTPFAPLSTNIPRNGKAALDSARIMYIALPDSCPYVYVSISGASTPNRQSTRKTGPKATSSKVDVTATKRIVLEAIPKALSRPQQRWALQSTELTAKSLRGMTLLRGNGKVGVTGGAFSRLEAPPQKASGGNSSYNEAVFSAANLRDIEGLTEHEKLVERRFGDMAATNRANLDRVQVRVHSLFHQPNVPKKKRKHIDHDMSPADEPMPMMITFSGTDVFGGLKELAMKHPTLVDLGKLPRHLTGEAGTSTITL</sequence>
<accession>A0ACC2ZV90</accession>
<evidence type="ECO:0000313" key="1">
    <source>
        <dbReference type="EMBL" id="KAJ9651563.1"/>
    </source>
</evidence>
<proteinExistence type="predicted"/>
<gene>
    <name evidence="1" type="primary">CHL4</name>
    <name evidence="1" type="ORF">H2198_009149</name>
</gene>
<protein>
    <submittedName>
        <fullName evidence="1">Chromosome loss- protein</fullName>
    </submittedName>
</protein>
<dbReference type="Proteomes" id="UP001172386">
    <property type="component" value="Unassembled WGS sequence"/>
</dbReference>
<evidence type="ECO:0000313" key="2">
    <source>
        <dbReference type="Proteomes" id="UP001172386"/>
    </source>
</evidence>